<dbReference type="Gene3D" id="3.10.10.10">
    <property type="entry name" value="HIV Type 1 Reverse Transcriptase, subunit A, domain 1"/>
    <property type="match status" value="1"/>
</dbReference>
<dbReference type="SUPFAM" id="SSF56672">
    <property type="entry name" value="DNA/RNA polymerases"/>
    <property type="match status" value="1"/>
</dbReference>
<dbReference type="PROSITE" id="PS50158">
    <property type="entry name" value="ZF_CCHC"/>
    <property type="match status" value="2"/>
</dbReference>
<dbReference type="AlphaFoldDB" id="A0A7D9E7T8"/>
<dbReference type="EMBL" id="CACRXK020003933">
    <property type="protein sequence ID" value="CAB4000817.1"/>
    <property type="molecule type" value="Genomic_DNA"/>
</dbReference>
<dbReference type="InterPro" id="IPR001878">
    <property type="entry name" value="Znf_CCHC"/>
</dbReference>
<protein>
    <submittedName>
        <fullName evidence="1">PREDICTED: uncharacterized protein LOC100197852</fullName>
    </submittedName>
</protein>
<dbReference type="SMART" id="SM00343">
    <property type="entry name" value="ZnF_C2HC"/>
    <property type="match status" value="2"/>
</dbReference>
<reference evidence="1" key="1">
    <citation type="submission" date="2020-04" db="EMBL/GenBank/DDBJ databases">
        <authorList>
            <person name="Alioto T."/>
            <person name="Alioto T."/>
            <person name="Gomez Garrido J."/>
        </authorList>
    </citation>
    <scope>NUCLEOTIDE SEQUENCE</scope>
    <source>
        <strain evidence="1">A484AB</strain>
    </source>
</reference>
<dbReference type="GO" id="GO:0003676">
    <property type="term" value="F:nucleic acid binding"/>
    <property type="evidence" value="ECO:0007669"/>
    <property type="project" value="InterPro"/>
</dbReference>
<name>A0A7D9E7T8_PARCT</name>
<dbReference type="CDD" id="cd01644">
    <property type="entry name" value="RT_pepA17"/>
    <property type="match status" value="1"/>
</dbReference>
<dbReference type="Proteomes" id="UP001152795">
    <property type="component" value="Unassembled WGS sequence"/>
</dbReference>
<comment type="caution">
    <text evidence="1">The sequence shown here is derived from an EMBL/GenBank/DDBJ whole genome shotgun (WGS) entry which is preliminary data.</text>
</comment>
<dbReference type="OrthoDB" id="5990197at2759"/>
<dbReference type="Pfam" id="PF03564">
    <property type="entry name" value="DUF1759"/>
    <property type="match status" value="1"/>
</dbReference>
<dbReference type="InterPro" id="IPR000477">
    <property type="entry name" value="RT_dom"/>
</dbReference>
<keyword evidence="2" id="KW-1185">Reference proteome</keyword>
<evidence type="ECO:0000313" key="1">
    <source>
        <dbReference type="EMBL" id="CAB4000817.1"/>
    </source>
</evidence>
<dbReference type="Gene3D" id="3.30.70.270">
    <property type="match status" value="1"/>
</dbReference>
<evidence type="ECO:0000313" key="2">
    <source>
        <dbReference type="Proteomes" id="UP001152795"/>
    </source>
</evidence>
<dbReference type="Gene3D" id="4.10.60.10">
    <property type="entry name" value="Zinc finger, CCHC-type"/>
    <property type="match status" value="1"/>
</dbReference>
<dbReference type="Pfam" id="PF05585">
    <property type="entry name" value="DUF1758"/>
    <property type="match status" value="1"/>
</dbReference>
<dbReference type="GO" id="GO:0008270">
    <property type="term" value="F:zinc ion binding"/>
    <property type="evidence" value="ECO:0007669"/>
    <property type="project" value="InterPro"/>
</dbReference>
<dbReference type="InterPro" id="IPR008737">
    <property type="entry name" value="DUF1758"/>
</dbReference>
<dbReference type="Pfam" id="PF00078">
    <property type="entry name" value="RVT_1"/>
    <property type="match status" value="1"/>
</dbReference>
<dbReference type="InterPro" id="IPR043502">
    <property type="entry name" value="DNA/RNA_pol_sf"/>
</dbReference>
<dbReference type="InterPro" id="IPR005312">
    <property type="entry name" value="DUF1759"/>
</dbReference>
<proteinExistence type="predicted"/>
<dbReference type="InterPro" id="IPR043128">
    <property type="entry name" value="Rev_trsase/Diguanyl_cyclase"/>
</dbReference>
<gene>
    <name evidence="1" type="ORF">PACLA_8A055781</name>
</gene>
<dbReference type="PANTHER" id="PTHR47331:SF5">
    <property type="entry name" value="RIBONUCLEASE H"/>
    <property type="match status" value="1"/>
</dbReference>
<dbReference type="PANTHER" id="PTHR47331">
    <property type="entry name" value="PHD-TYPE DOMAIN-CONTAINING PROTEIN"/>
    <property type="match status" value="1"/>
</dbReference>
<sequence length="893" mass="100787">MATDLGKAKGRLAGLSAYLKILLQELDQYVSSEDCEQAKLLGLRNTVSSILEQLAVVHNEIINMLDPKEIEAAVVEHMKELEPSYHVLAKVDLRLAAFNQSTKPINTLGASYGLTLNSENYQEAIEILKGRFGNEQILISAHMESLLRISKIASRDNIKELRMLYNHVESCVRNLKSLKLDTSGYGSLLIPIIKDRLPDEITMIISRKFGEEIWTLDKVMEYFNSELRAQENCSASTSNRSIQKESQRKGAYYTTSGLFGQTNKVACVYCGKEGHSSSKCSSVSNCQSRKAILRRNKRCFICLDTGHIAKNCKSHYLCRKCKTGKHHISICEYTPADPPGINREEDKNATTNDNKGFVVHANCDKSGILLQTARADILPTDDNVQVQTRILFDSGSQRSYISDKVRSTLKLKAIRVEKVVIKTFGQAENSEVQELDIVQLKVRNKGDARFTFVEALCVPTICSPLTHQPLSSVHELPEFAGLEFADFEHKQHQNLPVGILIGIDFYHVFMTGKVIRSKLGPVACKTRVGWVLSGRIGSSASDMHCFETHLLRASVEQSESDISLWQELDKFWNVESIGTKTDSVVDQFENDIIHDGTRYITKLPFKPDHEVLPDNFTVCEGRLKSLKNKLAVSNILHEYNQIFSEYEENGIIERVPSAEVARETGQVHYLPHRPVIRNDKQTTKIRAVFDASCKVSGPSLNECLYSGPNLIAKIFDILLRFRLNKIGVLADIKQAFLNVGIDVQHRDYLRFLWYDLQAEDEQVVIYRFLRVVFGITSSPFLLNGTIRHHLSNYLEKEREIAQRVIDDLYVDDLVSGCNKLEEGKTLYDRSKAILSEAGFNLRKWVTNDKELAGYIASRENGDNNLLDKDNDMSYFEATSPNITGEHQVVLGKS</sequence>
<organism evidence="1 2">
    <name type="scientific">Paramuricea clavata</name>
    <name type="common">Red gorgonian</name>
    <name type="synonym">Violescent sea-whip</name>
    <dbReference type="NCBI Taxonomy" id="317549"/>
    <lineage>
        <taxon>Eukaryota</taxon>
        <taxon>Metazoa</taxon>
        <taxon>Cnidaria</taxon>
        <taxon>Anthozoa</taxon>
        <taxon>Octocorallia</taxon>
        <taxon>Malacalcyonacea</taxon>
        <taxon>Plexauridae</taxon>
        <taxon>Paramuricea</taxon>
    </lineage>
</organism>
<accession>A0A7D9E7T8</accession>